<protein>
    <submittedName>
        <fullName evidence="1">Host-nuclease inhibitor Gam family protein</fullName>
    </submittedName>
</protein>
<name>A0ABW1RXY0_9LACO</name>
<dbReference type="SUPFAM" id="SSF161266">
    <property type="entry name" value="Gam-like"/>
    <property type="match status" value="1"/>
</dbReference>
<reference evidence="2" key="1">
    <citation type="journal article" date="2019" name="Int. J. Syst. Evol. Microbiol.">
        <title>The Global Catalogue of Microorganisms (GCM) 10K type strain sequencing project: providing services to taxonomists for standard genome sequencing and annotation.</title>
        <authorList>
            <consortium name="The Broad Institute Genomics Platform"/>
            <consortium name="The Broad Institute Genome Sequencing Center for Infectious Disease"/>
            <person name="Wu L."/>
            <person name="Ma J."/>
        </authorList>
    </citation>
    <scope>NUCLEOTIDE SEQUENCE [LARGE SCALE GENOMIC DNA]</scope>
    <source>
        <strain evidence="2">CCM 8933</strain>
    </source>
</reference>
<evidence type="ECO:0000313" key="1">
    <source>
        <dbReference type="EMBL" id="MFC6180318.1"/>
    </source>
</evidence>
<proteinExistence type="predicted"/>
<dbReference type="RefSeq" id="WP_137627696.1">
    <property type="nucleotide sequence ID" value="NZ_BJDJ01000003.1"/>
</dbReference>
<dbReference type="Pfam" id="PF07352">
    <property type="entry name" value="Phage_Mu_Gam"/>
    <property type="match status" value="1"/>
</dbReference>
<dbReference type="EMBL" id="JBHSSC010000009">
    <property type="protein sequence ID" value="MFC6180318.1"/>
    <property type="molecule type" value="Genomic_DNA"/>
</dbReference>
<dbReference type="InterPro" id="IPR009951">
    <property type="entry name" value="Host-nuc_inhib_Gam"/>
</dbReference>
<accession>A0ABW1RXY0</accession>
<organism evidence="1 2">
    <name type="scientific">Lactiplantibacillus daowaiensis</name>
    <dbReference type="NCBI Taxonomy" id="2559918"/>
    <lineage>
        <taxon>Bacteria</taxon>
        <taxon>Bacillati</taxon>
        <taxon>Bacillota</taxon>
        <taxon>Bacilli</taxon>
        <taxon>Lactobacillales</taxon>
        <taxon>Lactobacillaceae</taxon>
        <taxon>Lactiplantibacillus</taxon>
    </lineage>
</organism>
<comment type="caution">
    <text evidence="1">The sequence shown here is derived from an EMBL/GenBank/DDBJ whole genome shotgun (WGS) entry which is preliminary data.</text>
</comment>
<dbReference type="Proteomes" id="UP001596282">
    <property type="component" value="Unassembled WGS sequence"/>
</dbReference>
<evidence type="ECO:0000313" key="2">
    <source>
        <dbReference type="Proteomes" id="UP001596282"/>
    </source>
</evidence>
<keyword evidence="2" id="KW-1185">Reference proteome</keyword>
<gene>
    <name evidence="1" type="ORF">ACFP5Y_03660</name>
</gene>
<sequence>MINAILKDELKSVNEREDEGFQINSLQTADWAMRKLQAIDEQDKETAATAQADLDKTIAWRDRKLTENQASREYFQGLLKDYLYRERKHDKKFKIDTPHGKVSTRKNAAGLNYDDVTVIKSLKKQGATDFIRVKEELDKKSLKKQGQIINGKFVLDDGEVIDGVTEKPATESVSFKF</sequence>